<organism evidence="2 3">
    <name type="scientific">Actinomadura nitritigenes</name>
    <dbReference type="NCBI Taxonomy" id="134602"/>
    <lineage>
        <taxon>Bacteria</taxon>
        <taxon>Bacillati</taxon>
        <taxon>Actinomycetota</taxon>
        <taxon>Actinomycetes</taxon>
        <taxon>Streptosporangiales</taxon>
        <taxon>Thermomonosporaceae</taxon>
        <taxon>Actinomadura</taxon>
    </lineage>
</organism>
<keyword evidence="1" id="KW-0677">Repeat</keyword>
<dbReference type="InterPro" id="IPR051726">
    <property type="entry name" value="Chitin_Synth_Reg"/>
</dbReference>
<dbReference type="InterPro" id="IPR011990">
    <property type="entry name" value="TPR-like_helical_dom_sf"/>
</dbReference>
<dbReference type="RefSeq" id="WP_208267795.1">
    <property type="nucleotide sequence ID" value="NZ_BAAAGM010000033.1"/>
</dbReference>
<dbReference type="Pfam" id="PF08238">
    <property type="entry name" value="Sel1"/>
    <property type="match status" value="1"/>
</dbReference>
<dbReference type="EMBL" id="JAGEOK010000010">
    <property type="protein sequence ID" value="MBO2439396.1"/>
    <property type="molecule type" value="Genomic_DNA"/>
</dbReference>
<dbReference type="PANTHER" id="PTHR46430">
    <property type="entry name" value="PROTEIN SKT5-RELATED"/>
    <property type="match status" value="1"/>
</dbReference>
<dbReference type="Pfam" id="PF13374">
    <property type="entry name" value="TPR_10"/>
    <property type="match status" value="1"/>
</dbReference>
<evidence type="ECO:0000313" key="2">
    <source>
        <dbReference type="EMBL" id="MBO2439396.1"/>
    </source>
</evidence>
<protein>
    <submittedName>
        <fullName evidence="2">Sel1 repeat family protein</fullName>
    </submittedName>
</protein>
<dbReference type="Pfam" id="PF14559">
    <property type="entry name" value="TPR_19"/>
    <property type="match status" value="1"/>
</dbReference>
<reference evidence="2 3" key="1">
    <citation type="submission" date="2021-03" db="EMBL/GenBank/DDBJ databases">
        <authorList>
            <person name="Kanchanasin P."/>
            <person name="Saeng-In P."/>
            <person name="Phongsopitanun W."/>
            <person name="Yuki M."/>
            <person name="Kudo T."/>
            <person name="Ohkuma M."/>
            <person name="Tanasupawat S."/>
        </authorList>
    </citation>
    <scope>NUCLEOTIDE SEQUENCE [LARGE SCALE GENOMIC DNA]</scope>
    <source>
        <strain evidence="2 3">L46</strain>
    </source>
</reference>
<dbReference type="InterPro" id="IPR006597">
    <property type="entry name" value="Sel1-like"/>
</dbReference>
<name>A0ABS3QZM5_9ACTN</name>
<dbReference type="Proteomes" id="UP000666915">
    <property type="component" value="Unassembled WGS sequence"/>
</dbReference>
<dbReference type="Pfam" id="PF13432">
    <property type="entry name" value="TPR_16"/>
    <property type="match status" value="1"/>
</dbReference>
<accession>A0ABS3QZM5</accession>
<dbReference type="Gene3D" id="1.25.40.10">
    <property type="entry name" value="Tetratricopeptide repeat domain"/>
    <property type="match status" value="1"/>
</dbReference>
<keyword evidence="3" id="KW-1185">Reference proteome</keyword>
<evidence type="ECO:0000256" key="1">
    <source>
        <dbReference type="ARBA" id="ARBA00022737"/>
    </source>
</evidence>
<comment type="caution">
    <text evidence="2">The sequence shown here is derived from an EMBL/GenBank/DDBJ whole genome shotgun (WGS) entry which is preliminary data.</text>
</comment>
<dbReference type="SUPFAM" id="SSF81901">
    <property type="entry name" value="HCP-like"/>
    <property type="match status" value="1"/>
</dbReference>
<dbReference type="SMART" id="SM00671">
    <property type="entry name" value="SEL1"/>
    <property type="match status" value="3"/>
</dbReference>
<proteinExistence type="predicted"/>
<gene>
    <name evidence="2" type="ORF">J4557_17880</name>
</gene>
<sequence>MQDVYEQGEALYFGGEYAEAEPLLRRAAEEGHAHAPYRLGRCCQELGRLEEAVRWLRVAAEHGDTLAMNDLALCLEDGNRAEAVVWMRRAAETGSQATAAYNLGIFLEEDGNLQEAERWYREGADCLYFPAARNRLALLLELTGRDDEAETWYRTALEEMAAHEDPDEQDDDYQANTQILLDLAGLLERTGWPGEARDLRWQAAGRS</sequence>
<evidence type="ECO:0000313" key="3">
    <source>
        <dbReference type="Proteomes" id="UP000666915"/>
    </source>
</evidence>